<evidence type="ECO:0000256" key="5">
    <source>
        <dbReference type="ARBA" id="ARBA00023136"/>
    </source>
</evidence>
<reference evidence="8 9" key="1">
    <citation type="submission" date="2018-07" db="EMBL/GenBank/DDBJ databases">
        <title>Dyella tabacisoli L4-6T, whole genome shotgun sequence.</title>
        <authorList>
            <person name="Zhou X.-K."/>
            <person name="Li W.-J."/>
            <person name="Duan Y.-Q."/>
        </authorList>
    </citation>
    <scope>NUCLEOTIDE SEQUENCE [LARGE SCALE GENOMIC DNA]</scope>
    <source>
        <strain evidence="8 9">L4-6</strain>
    </source>
</reference>
<dbReference type="PANTHER" id="PTHR38459">
    <property type="entry name" value="PROPHAGE BACTOPRENOL-LINKED GLUCOSE TRANSLOCASE HOMOLOG"/>
    <property type="match status" value="1"/>
</dbReference>
<feature type="transmembrane region" description="Helical" evidence="6">
    <location>
        <begin position="37"/>
        <end position="55"/>
    </location>
</feature>
<comment type="caution">
    <text evidence="8">The sequence shown here is derived from an EMBL/GenBank/DDBJ whole genome shotgun (WGS) entry which is preliminary data.</text>
</comment>
<sequence length="136" mass="15069">MRLRHEVALFAIGGLIGLVVDAGIVQLLVSVLHWNPYYARIVSFLSAATATWWWNRQRTFASRDSGRSLLSEWGHWMVLMAGGAVVNYAVYVIFLSVFPWSQRWPALAVAVGSAMAAGVNFGSARLLLFKRTKTGL</sequence>
<dbReference type="PANTHER" id="PTHR38459:SF1">
    <property type="entry name" value="PROPHAGE BACTOPRENOL-LINKED GLUCOSE TRANSLOCASE HOMOLOG"/>
    <property type="match status" value="1"/>
</dbReference>
<dbReference type="GO" id="GO:0005886">
    <property type="term" value="C:plasma membrane"/>
    <property type="evidence" value="ECO:0007669"/>
    <property type="project" value="TreeGrafter"/>
</dbReference>
<proteinExistence type="inferred from homology"/>
<evidence type="ECO:0000313" key="9">
    <source>
        <dbReference type="Proteomes" id="UP000253782"/>
    </source>
</evidence>
<dbReference type="AlphaFoldDB" id="A0A369UKU5"/>
<feature type="transmembrane region" description="Helical" evidence="6">
    <location>
        <begin position="7"/>
        <end position="31"/>
    </location>
</feature>
<feature type="transmembrane region" description="Helical" evidence="6">
    <location>
        <begin position="104"/>
        <end position="128"/>
    </location>
</feature>
<dbReference type="OrthoDB" id="7926501at2"/>
<comment type="similarity">
    <text evidence="2">Belongs to the GtrA family.</text>
</comment>
<evidence type="ECO:0000256" key="4">
    <source>
        <dbReference type="ARBA" id="ARBA00022989"/>
    </source>
</evidence>
<evidence type="ECO:0000313" key="8">
    <source>
        <dbReference type="EMBL" id="RDD81186.1"/>
    </source>
</evidence>
<dbReference type="Pfam" id="PF04138">
    <property type="entry name" value="GtrA_DPMS_TM"/>
    <property type="match status" value="1"/>
</dbReference>
<keyword evidence="5 6" id="KW-0472">Membrane</keyword>
<keyword evidence="3 6" id="KW-0812">Transmembrane</keyword>
<protein>
    <submittedName>
        <fullName evidence="8">GtrA family protein</fullName>
    </submittedName>
</protein>
<feature type="transmembrane region" description="Helical" evidence="6">
    <location>
        <begin position="76"/>
        <end position="98"/>
    </location>
</feature>
<feature type="domain" description="GtrA/DPMS transmembrane" evidence="7">
    <location>
        <begin position="10"/>
        <end position="129"/>
    </location>
</feature>
<comment type="subcellular location">
    <subcellularLocation>
        <location evidence="1">Membrane</location>
        <topology evidence="1">Multi-pass membrane protein</topology>
    </subcellularLocation>
</comment>
<evidence type="ECO:0000259" key="7">
    <source>
        <dbReference type="Pfam" id="PF04138"/>
    </source>
</evidence>
<evidence type="ECO:0000256" key="6">
    <source>
        <dbReference type="SAM" id="Phobius"/>
    </source>
</evidence>
<dbReference type="RefSeq" id="WP_114845898.1">
    <property type="nucleotide sequence ID" value="NZ_JBHSPE010000020.1"/>
</dbReference>
<dbReference type="InterPro" id="IPR007267">
    <property type="entry name" value="GtrA_DPMS_TM"/>
</dbReference>
<evidence type="ECO:0000256" key="2">
    <source>
        <dbReference type="ARBA" id="ARBA00009399"/>
    </source>
</evidence>
<name>A0A369UKU5_9GAMM</name>
<dbReference type="InterPro" id="IPR051401">
    <property type="entry name" value="GtrA_CellWall_Glycosyl"/>
</dbReference>
<gene>
    <name evidence="8" type="ORF">DVJ77_12740</name>
</gene>
<organism evidence="8 9">
    <name type="scientific">Dyella tabacisoli</name>
    <dbReference type="NCBI Taxonomy" id="2282381"/>
    <lineage>
        <taxon>Bacteria</taxon>
        <taxon>Pseudomonadati</taxon>
        <taxon>Pseudomonadota</taxon>
        <taxon>Gammaproteobacteria</taxon>
        <taxon>Lysobacterales</taxon>
        <taxon>Rhodanobacteraceae</taxon>
        <taxon>Dyella</taxon>
    </lineage>
</organism>
<evidence type="ECO:0000256" key="3">
    <source>
        <dbReference type="ARBA" id="ARBA00022692"/>
    </source>
</evidence>
<accession>A0A369UKU5</accession>
<dbReference type="EMBL" id="QQAH01000011">
    <property type="protein sequence ID" value="RDD81186.1"/>
    <property type="molecule type" value="Genomic_DNA"/>
</dbReference>
<keyword evidence="9" id="KW-1185">Reference proteome</keyword>
<keyword evidence="4 6" id="KW-1133">Transmembrane helix</keyword>
<dbReference type="Proteomes" id="UP000253782">
    <property type="component" value="Unassembled WGS sequence"/>
</dbReference>
<evidence type="ECO:0000256" key="1">
    <source>
        <dbReference type="ARBA" id="ARBA00004141"/>
    </source>
</evidence>
<dbReference type="GO" id="GO:0000271">
    <property type="term" value="P:polysaccharide biosynthetic process"/>
    <property type="evidence" value="ECO:0007669"/>
    <property type="project" value="InterPro"/>
</dbReference>